<dbReference type="Proteomes" id="UP000327044">
    <property type="component" value="Unassembled WGS sequence"/>
</dbReference>
<dbReference type="FunCoup" id="A0A5N4A5H8">
    <property type="interactions" value="31"/>
</dbReference>
<comment type="similarity">
    <text evidence="3">Belongs to the TO family.</text>
</comment>
<dbReference type="EMBL" id="VVIM01000010">
    <property type="protein sequence ID" value="KAB0792594.1"/>
    <property type="molecule type" value="Genomic_DNA"/>
</dbReference>
<dbReference type="PANTHER" id="PTHR11008">
    <property type="entry name" value="PROTEIN TAKEOUT-LIKE PROTEIN"/>
    <property type="match status" value="1"/>
</dbReference>
<dbReference type="SMART" id="SM00700">
    <property type="entry name" value="JHBP"/>
    <property type="match status" value="1"/>
</dbReference>
<name>A0A5N4A5H8_PHOPY</name>
<dbReference type="PANTHER" id="PTHR11008:SF32">
    <property type="entry name" value="CIRCADIAN CLOCK-CONTROLLED PROTEIN DAYWAKE-RELATED"/>
    <property type="match status" value="1"/>
</dbReference>
<keyword evidence="1 4" id="KW-0732">Signal</keyword>
<dbReference type="GO" id="GO:0005615">
    <property type="term" value="C:extracellular space"/>
    <property type="evidence" value="ECO:0007669"/>
    <property type="project" value="TreeGrafter"/>
</dbReference>
<protein>
    <recommendedName>
        <fullName evidence="7">Protein takeout</fullName>
    </recommendedName>
</protein>
<feature type="signal peptide" evidence="4">
    <location>
        <begin position="1"/>
        <end position="26"/>
    </location>
</feature>
<comment type="caution">
    <text evidence="5">The sequence shown here is derived from an EMBL/GenBank/DDBJ whole genome shotgun (WGS) entry which is preliminary data.</text>
</comment>
<keyword evidence="6" id="KW-1185">Reference proteome</keyword>
<keyword evidence="2" id="KW-0090">Biological rhythms</keyword>
<dbReference type="InParanoid" id="A0A5N4A5H8"/>
<evidence type="ECO:0000256" key="2">
    <source>
        <dbReference type="ARBA" id="ARBA00023108"/>
    </source>
</evidence>
<feature type="chain" id="PRO_5024296928" description="Protein takeout" evidence="4">
    <location>
        <begin position="27"/>
        <end position="256"/>
    </location>
</feature>
<evidence type="ECO:0000313" key="5">
    <source>
        <dbReference type="EMBL" id="KAB0792594.1"/>
    </source>
</evidence>
<dbReference type="Gene3D" id="3.15.10.30">
    <property type="entry name" value="Haemolymph juvenile hormone binding protein"/>
    <property type="match status" value="1"/>
</dbReference>
<dbReference type="InterPro" id="IPR010562">
    <property type="entry name" value="Haemolymph_juvenile_hormone-bd"/>
</dbReference>
<proteinExistence type="inferred from homology"/>
<reference evidence="5 6" key="1">
    <citation type="journal article" date="2018" name="Elife">
        <title>Firefly genomes illuminate parallel origins of bioluminescence in beetles.</title>
        <authorList>
            <person name="Fallon T.R."/>
            <person name="Lower S.E."/>
            <person name="Chang C.H."/>
            <person name="Bessho-Uehara M."/>
            <person name="Martin G.J."/>
            <person name="Bewick A.J."/>
            <person name="Behringer M."/>
            <person name="Debat H.J."/>
            <person name="Wong I."/>
            <person name="Day J.C."/>
            <person name="Suvorov A."/>
            <person name="Silva C.J."/>
            <person name="Stanger-Hall K.F."/>
            <person name="Hall D.W."/>
            <person name="Schmitz R.J."/>
            <person name="Nelson D.R."/>
            <person name="Lewis S.M."/>
            <person name="Shigenobu S."/>
            <person name="Bybee S.M."/>
            <person name="Larracuente A.M."/>
            <person name="Oba Y."/>
            <person name="Weng J.K."/>
        </authorList>
    </citation>
    <scope>NUCLEOTIDE SEQUENCE [LARGE SCALE GENOMIC DNA]</scope>
    <source>
        <strain evidence="5">1611_PpyrPB1</strain>
        <tissue evidence="5">Whole body</tissue>
    </source>
</reference>
<evidence type="ECO:0000256" key="4">
    <source>
        <dbReference type="SAM" id="SignalP"/>
    </source>
</evidence>
<accession>A0A5N4A5H8</accession>
<dbReference type="InterPro" id="IPR038606">
    <property type="entry name" value="To_sf"/>
</dbReference>
<dbReference type="GO" id="GO:0007623">
    <property type="term" value="P:circadian rhythm"/>
    <property type="evidence" value="ECO:0007669"/>
    <property type="project" value="UniProtKB-ARBA"/>
</dbReference>
<dbReference type="Pfam" id="PF06585">
    <property type="entry name" value="JHBP"/>
    <property type="match status" value="1"/>
</dbReference>
<sequence>MKMWITRQVSIMKTYVFYFLVSAAVGLQLPPDFPKCRRGDPKINECLKPAIEGALKIMEKGMPEFKLESIQPITVPSLTIGEGKGAVQVVQQYENCKIFNIPSGKIIDVDSLITENEFRLNTTIHLKEVYLSSQYKLNGRILLLPIVGDGDCTIKLKNAKVPVELIGSPIEKKGLKYMEITDLNVHLNAEKVEFDFKNLFNGDPRLGPEMNKILNENWKEIFDDVKYAYDEALGAIFKTIANLIFKRVPFADLLLP</sequence>
<gene>
    <name evidence="5" type="ORF">PPYR_14553</name>
</gene>
<evidence type="ECO:0000256" key="3">
    <source>
        <dbReference type="ARBA" id="ARBA00060902"/>
    </source>
</evidence>
<evidence type="ECO:0000313" key="6">
    <source>
        <dbReference type="Proteomes" id="UP000327044"/>
    </source>
</evidence>
<dbReference type="AlphaFoldDB" id="A0A5N4A5H8"/>
<evidence type="ECO:0008006" key="7">
    <source>
        <dbReference type="Google" id="ProtNLM"/>
    </source>
</evidence>
<dbReference type="FunFam" id="3.15.10.30:FF:000001">
    <property type="entry name" value="Takeout-like protein 1"/>
    <property type="match status" value="1"/>
</dbReference>
<organism evidence="5 6">
    <name type="scientific">Photinus pyralis</name>
    <name type="common">Common eastern firefly</name>
    <name type="synonym">Lampyris pyralis</name>
    <dbReference type="NCBI Taxonomy" id="7054"/>
    <lineage>
        <taxon>Eukaryota</taxon>
        <taxon>Metazoa</taxon>
        <taxon>Ecdysozoa</taxon>
        <taxon>Arthropoda</taxon>
        <taxon>Hexapoda</taxon>
        <taxon>Insecta</taxon>
        <taxon>Pterygota</taxon>
        <taxon>Neoptera</taxon>
        <taxon>Endopterygota</taxon>
        <taxon>Coleoptera</taxon>
        <taxon>Polyphaga</taxon>
        <taxon>Elateriformia</taxon>
        <taxon>Elateroidea</taxon>
        <taxon>Lampyridae</taxon>
        <taxon>Lampyrinae</taxon>
        <taxon>Photinus</taxon>
    </lineage>
</organism>
<evidence type="ECO:0000256" key="1">
    <source>
        <dbReference type="ARBA" id="ARBA00022729"/>
    </source>
</evidence>